<dbReference type="Proteomes" id="UP000438429">
    <property type="component" value="Unassembled WGS sequence"/>
</dbReference>
<comment type="caution">
    <text evidence="2">The sequence shown here is derived from an EMBL/GenBank/DDBJ whole genome shotgun (WGS) entry which is preliminary data.</text>
</comment>
<feature type="region of interest" description="Disordered" evidence="1">
    <location>
        <begin position="1"/>
        <end position="21"/>
    </location>
</feature>
<dbReference type="EMBL" id="VEVO01000022">
    <property type="protein sequence ID" value="KAF0023373.1"/>
    <property type="molecule type" value="Genomic_DNA"/>
</dbReference>
<protein>
    <submittedName>
        <fullName evidence="2">Uncharacterized protein</fullName>
    </submittedName>
</protein>
<sequence>MDTRYSKRGGKAVENNEAKPMLQAVEEDLAQEFEEVPIQPKKRKPKKYSQKKPMSPTGPLELAKLKEQTKMDRQKIEHLEERINYLEEANRDLKADKDSLLSQIKEAPSMPSSTGKGTNALQLTFMQYQMFKELVEE</sequence>
<feature type="region of interest" description="Disordered" evidence="1">
    <location>
        <begin position="33"/>
        <end position="65"/>
    </location>
</feature>
<evidence type="ECO:0000313" key="3">
    <source>
        <dbReference type="Proteomes" id="UP000438429"/>
    </source>
</evidence>
<feature type="compositionally biased region" description="Basic residues" evidence="1">
    <location>
        <begin position="1"/>
        <end position="10"/>
    </location>
</feature>
<feature type="compositionally biased region" description="Basic residues" evidence="1">
    <location>
        <begin position="40"/>
        <end position="50"/>
    </location>
</feature>
<evidence type="ECO:0000256" key="1">
    <source>
        <dbReference type="SAM" id="MobiDB-lite"/>
    </source>
</evidence>
<accession>A0A6A4RND7</accession>
<evidence type="ECO:0000313" key="2">
    <source>
        <dbReference type="EMBL" id="KAF0023373.1"/>
    </source>
</evidence>
<name>A0A6A4RND7_SCOMX</name>
<gene>
    <name evidence="2" type="ORF">F2P81_024003</name>
</gene>
<organism evidence="2 3">
    <name type="scientific">Scophthalmus maximus</name>
    <name type="common">Turbot</name>
    <name type="synonym">Psetta maxima</name>
    <dbReference type="NCBI Taxonomy" id="52904"/>
    <lineage>
        <taxon>Eukaryota</taxon>
        <taxon>Metazoa</taxon>
        <taxon>Chordata</taxon>
        <taxon>Craniata</taxon>
        <taxon>Vertebrata</taxon>
        <taxon>Euteleostomi</taxon>
        <taxon>Actinopterygii</taxon>
        <taxon>Neopterygii</taxon>
        <taxon>Teleostei</taxon>
        <taxon>Neoteleostei</taxon>
        <taxon>Acanthomorphata</taxon>
        <taxon>Carangaria</taxon>
        <taxon>Pleuronectiformes</taxon>
        <taxon>Pleuronectoidei</taxon>
        <taxon>Scophthalmidae</taxon>
        <taxon>Scophthalmus</taxon>
    </lineage>
</organism>
<dbReference type="AlphaFoldDB" id="A0A6A4RND7"/>
<proteinExistence type="predicted"/>
<reference evidence="2 3" key="1">
    <citation type="submission" date="2019-06" db="EMBL/GenBank/DDBJ databases">
        <title>Draft genomes of female and male turbot (Scophthalmus maximus).</title>
        <authorList>
            <person name="Xu H."/>
            <person name="Xu X.-W."/>
            <person name="Shao C."/>
            <person name="Chen S."/>
        </authorList>
    </citation>
    <scope>NUCLEOTIDE SEQUENCE [LARGE SCALE GENOMIC DNA]</scope>
    <source>
        <strain evidence="2">Ysfricsl-2016a</strain>
        <tissue evidence="2">Blood</tissue>
    </source>
</reference>